<name>A0AAU9JT38_9CILI</name>
<protein>
    <submittedName>
        <fullName evidence="1">Uncharacterized protein</fullName>
    </submittedName>
</protein>
<reference evidence="1" key="1">
    <citation type="submission" date="2021-09" db="EMBL/GenBank/DDBJ databases">
        <authorList>
            <consortium name="AG Swart"/>
            <person name="Singh M."/>
            <person name="Singh A."/>
            <person name="Seah K."/>
            <person name="Emmerich C."/>
        </authorList>
    </citation>
    <scope>NUCLEOTIDE SEQUENCE</scope>
    <source>
        <strain evidence="1">ATCC30299</strain>
    </source>
</reference>
<sequence length="131" mass="15294">MGILGKNEYIETIESLVKIKARESLIIVLHMQNQTDMDWSKFKISRILAIITLLYHLDIAIGQSKCLFNYLFNIIDNIDICFLYCANPTLLRSNFCVSGNKDNLISVRKTLNKLKSFNGDFIKFWLIFYLF</sequence>
<accession>A0AAU9JT38</accession>
<organism evidence="1 2">
    <name type="scientific">Blepharisma stoltei</name>
    <dbReference type="NCBI Taxonomy" id="1481888"/>
    <lineage>
        <taxon>Eukaryota</taxon>
        <taxon>Sar</taxon>
        <taxon>Alveolata</taxon>
        <taxon>Ciliophora</taxon>
        <taxon>Postciliodesmatophora</taxon>
        <taxon>Heterotrichea</taxon>
        <taxon>Heterotrichida</taxon>
        <taxon>Blepharismidae</taxon>
        <taxon>Blepharisma</taxon>
    </lineage>
</organism>
<proteinExistence type="predicted"/>
<evidence type="ECO:0000313" key="2">
    <source>
        <dbReference type="Proteomes" id="UP001162131"/>
    </source>
</evidence>
<evidence type="ECO:0000313" key="1">
    <source>
        <dbReference type="EMBL" id="CAG9324059.1"/>
    </source>
</evidence>
<dbReference type="EMBL" id="CAJZBQ010000035">
    <property type="protein sequence ID" value="CAG9324059.1"/>
    <property type="molecule type" value="Genomic_DNA"/>
</dbReference>
<comment type="caution">
    <text evidence="1">The sequence shown here is derived from an EMBL/GenBank/DDBJ whole genome shotgun (WGS) entry which is preliminary data.</text>
</comment>
<keyword evidence="2" id="KW-1185">Reference proteome</keyword>
<dbReference type="Proteomes" id="UP001162131">
    <property type="component" value="Unassembled WGS sequence"/>
</dbReference>
<dbReference type="AlphaFoldDB" id="A0AAU9JT38"/>
<gene>
    <name evidence="1" type="ORF">BSTOLATCC_MIC35080</name>
</gene>